<gene>
    <name evidence="6" type="ORF">GCM10009675_08910</name>
</gene>
<evidence type="ECO:0000256" key="1">
    <source>
        <dbReference type="ARBA" id="ARBA00006432"/>
    </source>
</evidence>
<feature type="region of interest" description="Disordered" evidence="3">
    <location>
        <begin position="420"/>
        <end position="452"/>
    </location>
</feature>
<comment type="similarity">
    <text evidence="1">Belongs to the ATP-dependent AMP-binding enzyme family.</text>
</comment>
<reference evidence="6 7" key="1">
    <citation type="journal article" date="2019" name="Int. J. Syst. Evol. Microbiol.">
        <title>The Global Catalogue of Microorganisms (GCM) 10K type strain sequencing project: providing services to taxonomists for standard genome sequencing and annotation.</title>
        <authorList>
            <consortium name="The Broad Institute Genomics Platform"/>
            <consortium name="The Broad Institute Genome Sequencing Center for Infectious Disease"/>
            <person name="Wu L."/>
            <person name="Ma J."/>
        </authorList>
    </citation>
    <scope>NUCLEOTIDE SEQUENCE [LARGE SCALE GENOMIC DNA]</scope>
    <source>
        <strain evidence="6 7">JCM 13022</strain>
    </source>
</reference>
<dbReference type="InterPro" id="IPR045851">
    <property type="entry name" value="AMP-bd_C_sf"/>
</dbReference>
<feature type="region of interest" description="Disordered" evidence="3">
    <location>
        <begin position="77"/>
        <end position="121"/>
    </location>
</feature>
<evidence type="ECO:0000259" key="4">
    <source>
        <dbReference type="Pfam" id="PF00501"/>
    </source>
</evidence>
<protein>
    <recommendedName>
        <fullName evidence="8">Long-chain acyl-CoA synthetase</fullName>
    </recommendedName>
</protein>
<evidence type="ECO:0000313" key="6">
    <source>
        <dbReference type="EMBL" id="GAA1196071.1"/>
    </source>
</evidence>
<feature type="compositionally biased region" description="Acidic residues" evidence="3">
    <location>
        <begin position="93"/>
        <end position="103"/>
    </location>
</feature>
<feature type="compositionally biased region" description="Low complexity" evidence="3">
    <location>
        <begin position="421"/>
        <end position="452"/>
    </location>
</feature>
<evidence type="ECO:0000313" key="7">
    <source>
        <dbReference type="Proteomes" id="UP001500467"/>
    </source>
</evidence>
<dbReference type="InterPro" id="IPR042099">
    <property type="entry name" value="ANL_N_sf"/>
</dbReference>
<dbReference type="PROSITE" id="PS00455">
    <property type="entry name" value="AMP_BINDING"/>
    <property type="match status" value="1"/>
</dbReference>
<dbReference type="Proteomes" id="UP001500467">
    <property type="component" value="Unassembled WGS sequence"/>
</dbReference>
<organism evidence="6 7">
    <name type="scientific">Prauserella alba</name>
    <dbReference type="NCBI Taxonomy" id="176898"/>
    <lineage>
        <taxon>Bacteria</taxon>
        <taxon>Bacillati</taxon>
        <taxon>Actinomycetota</taxon>
        <taxon>Actinomycetes</taxon>
        <taxon>Pseudonocardiales</taxon>
        <taxon>Pseudonocardiaceae</taxon>
        <taxon>Prauserella</taxon>
    </lineage>
</organism>
<feature type="domain" description="AMP-binding enzyme C-terminal" evidence="5">
    <location>
        <begin position="330"/>
        <end position="402"/>
    </location>
</feature>
<evidence type="ECO:0000256" key="2">
    <source>
        <dbReference type="ARBA" id="ARBA00022598"/>
    </source>
</evidence>
<comment type="caution">
    <text evidence="6">The sequence shown here is derived from an EMBL/GenBank/DDBJ whole genome shotgun (WGS) entry which is preliminary data.</text>
</comment>
<dbReference type="RefSeq" id="WP_253859473.1">
    <property type="nucleotide sequence ID" value="NZ_BAAALM010000004.1"/>
</dbReference>
<dbReference type="InterPro" id="IPR025110">
    <property type="entry name" value="AMP-bd_C"/>
</dbReference>
<proteinExistence type="inferred from homology"/>
<sequence length="452" mass="47127">MRLTAHVPATAHVAARILAERGVGFGTRVAVEGTGDVLSWLLGADLLGAATLVLEPTWPAADRAAVLADAAPALIVDGSPEPGDHLDPVAPDDRDDSDSDGDGDPYFYLPTTSGSTGTPKVGLRTRSSWIRSFEALGPVEGPVLVAGPLSASLFLFGALHAVWCGAELRRRDHWRPADAREAATVHLVPAMLAELVADAERRPGPSALRTVVCGGAHLGDALRERFARALPEARLVEYYGSAELSLIAIRRDGELRPVDGVELDVSGDVLWVRSPLAFSGYLRSGALEPAAEWLSNGDHVRLTETGGLVVHGRGSAVVASGGTQVPAEPVEEVLRTVAGVDDALVTGTPHPRLGLLVTAIVQAPQPPAPAALRAAVRNALRPELRPRRWLWTTSLPRTASGKPARSVAEQQLRDGTCDAVPLTAQDAAPDAAPAGTAPTDPGVPGTTTGTEP</sequence>
<evidence type="ECO:0000259" key="5">
    <source>
        <dbReference type="Pfam" id="PF13193"/>
    </source>
</evidence>
<dbReference type="Gene3D" id="3.40.50.12780">
    <property type="entry name" value="N-terminal domain of ligase-like"/>
    <property type="match status" value="1"/>
</dbReference>
<keyword evidence="7" id="KW-1185">Reference proteome</keyword>
<dbReference type="InterPro" id="IPR000873">
    <property type="entry name" value="AMP-dep_synth/lig_dom"/>
</dbReference>
<evidence type="ECO:0008006" key="8">
    <source>
        <dbReference type="Google" id="ProtNLM"/>
    </source>
</evidence>
<accession>A0ABN1V5Z1</accession>
<dbReference type="Gene3D" id="3.30.300.30">
    <property type="match status" value="1"/>
</dbReference>
<dbReference type="PANTHER" id="PTHR43201">
    <property type="entry name" value="ACYL-COA SYNTHETASE"/>
    <property type="match status" value="1"/>
</dbReference>
<evidence type="ECO:0000256" key="3">
    <source>
        <dbReference type="SAM" id="MobiDB-lite"/>
    </source>
</evidence>
<dbReference type="SUPFAM" id="SSF56801">
    <property type="entry name" value="Acetyl-CoA synthetase-like"/>
    <property type="match status" value="1"/>
</dbReference>
<name>A0ABN1V5Z1_9PSEU</name>
<feature type="domain" description="AMP-dependent synthetase/ligase" evidence="4">
    <location>
        <begin position="11"/>
        <end position="253"/>
    </location>
</feature>
<dbReference type="InterPro" id="IPR020845">
    <property type="entry name" value="AMP-binding_CS"/>
</dbReference>
<dbReference type="PANTHER" id="PTHR43201:SF5">
    <property type="entry name" value="MEDIUM-CHAIN ACYL-COA LIGASE ACSF2, MITOCHONDRIAL"/>
    <property type="match status" value="1"/>
</dbReference>
<dbReference type="Pfam" id="PF00501">
    <property type="entry name" value="AMP-binding"/>
    <property type="match status" value="1"/>
</dbReference>
<keyword evidence="2" id="KW-0436">Ligase</keyword>
<dbReference type="Pfam" id="PF13193">
    <property type="entry name" value="AMP-binding_C"/>
    <property type="match status" value="1"/>
</dbReference>
<dbReference type="EMBL" id="BAAALM010000004">
    <property type="protein sequence ID" value="GAA1196071.1"/>
    <property type="molecule type" value="Genomic_DNA"/>
</dbReference>